<dbReference type="InterPro" id="IPR016187">
    <property type="entry name" value="CTDL_fold"/>
</dbReference>
<evidence type="ECO:0000313" key="4">
    <source>
        <dbReference type="EMBL" id="CAL8130479.1"/>
    </source>
</evidence>
<dbReference type="InterPro" id="IPR001304">
    <property type="entry name" value="C-type_lectin-like"/>
</dbReference>
<feature type="domain" description="C-type lectin" evidence="3">
    <location>
        <begin position="379"/>
        <end position="520"/>
    </location>
</feature>
<feature type="compositionally biased region" description="Low complexity" evidence="1">
    <location>
        <begin position="529"/>
        <end position="543"/>
    </location>
</feature>
<dbReference type="EMBL" id="CAXLJM020000082">
    <property type="protein sequence ID" value="CAL8130479.1"/>
    <property type="molecule type" value="Genomic_DNA"/>
</dbReference>
<evidence type="ECO:0000313" key="5">
    <source>
        <dbReference type="Proteomes" id="UP001642540"/>
    </source>
</evidence>
<reference evidence="4 5" key="1">
    <citation type="submission" date="2024-08" db="EMBL/GenBank/DDBJ databases">
        <authorList>
            <person name="Cucini C."/>
            <person name="Frati F."/>
        </authorList>
    </citation>
    <scope>NUCLEOTIDE SEQUENCE [LARGE SCALE GENOMIC DNA]</scope>
</reference>
<proteinExistence type="predicted"/>
<gene>
    <name evidence="4" type="ORF">ODALV1_LOCUS23744</name>
</gene>
<feature type="chain" id="PRO_5046727096" description="C-type lectin domain-containing protein" evidence="2">
    <location>
        <begin position="29"/>
        <end position="827"/>
    </location>
</feature>
<dbReference type="Gene3D" id="3.10.100.10">
    <property type="entry name" value="Mannose-Binding Protein A, subunit A"/>
    <property type="match status" value="2"/>
</dbReference>
<keyword evidence="5" id="KW-1185">Reference proteome</keyword>
<accession>A0ABP1RLX8</accession>
<evidence type="ECO:0000256" key="2">
    <source>
        <dbReference type="SAM" id="SignalP"/>
    </source>
</evidence>
<organism evidence="4 5">
    <name type="scientific">Orchesella dallaii</name>
    <dbReference type="NCBI Taxonomy" id="48710"/>
    <lineage>
        <taxon>Eukaryota</taxon>
        <taxon>Metazoa</taxon>
        <taxon>Ecdysozoa</taxon>
        <taxon>Arthropoda</taxon>
        <taxon>Hexapoda</taxon>
        <taxon>Collembola</taxon>
        <taxon>Entomobryomorpha</taxon>
        <taxon>Entomobryoidea</taxon>
        <taxon>Orchesellidae</taxon>
        <taxon>Orchesellinae</taxon>
        <taxon>Orchesella</taxon>
    </lineage>
</organism>
<sequence>MTWTFKDLTLSFILTLLALLLLIEKGETFDTGECNKCIDNEGASCDDTMRRFAITKFWVPKDDSPKTFVEAVTTCVDNGFMMAEISSPGDQAAFIELAQHAGHEEYWIGAMNEGSGLLTPDGVDVPWKPPHVYGSLEGSMGVVINMMGEWHYTPSEMMRGAVCQYPWNHPCLQESMKALSGRVDPVGWLDDPNNSNCTQPMFQGTQFIRTGPNSKYLMPKDLMFVSHLAAYRACRKLGLEPAVVSTFHDLVYLSIDVVQGKRLIRNKLLFKFALGGFDVYQEGVFADISTNRTMPLQIFDLRRKNDYYNEARNCLALECSGTPPLCYHSSQFCNEPSTSVPLCQYRRTSSCYTDSPLGIYERTQEDKLISLGSTTLRNYYGSTKQKSWKDAKAFCTSFNYQLLDFIKEDTSETEELRVKLVGTYRTTLGARNWMGLSWTSAYFPEGYAEGGMFQFENEVEWEYEENEGHFEWLTDDQNANIAVINPFEERCLLLLGGGSDRSPFYIRPVVCNLPNFFICYEDLPPPVGGPETTLPPTETEAPPMGMGNEKKGRCNGEPVKIAFETGGLTNEEVEELIKDSQKYNFSMEYADGLKIREESSWRTPHVKGLGYLTQMICPDEWIPREYINLLENFIMIFYHNANETERSPISEHFWGVMETMYLKCAKEMKPLDLTAVGGFVRGYKGDEEEDESLPIFIEEEVYDSYEYLDYVMEGLWFMHQVSVASCYKVAESRSKWISDYHLAFRNDFVETLKDWWIAPAYTNYGLLFGDLDLLSALSNLRSCAQAAFQRVGITDRMFPRPLTLNDMEGLVGNDLNTKIGKGLEIGE</sequence>
<protein>
    <recommendedName>
        <fullName evidence="3">C-type lectin domain-containing protein</fullName>
    </recommendedName>
</protein>
<name>A0ABP1RLX8_9HEXA</name>
<comment type="caution">
    <text evidence="4">The sequence shown here is derived from an EMBL/GenBank/DDBJ whole genome shotgun (WGS) entry which is preliminary data.</text>
</comment>
<dbReference type="PROSITE" id="PS50041">
    <property type="entry name" value="C_TYPE_LECTIN_2"/>
    <property type="match status" value="1"/>
</dbReference>
<dbReference type="InterPro" id="IPR016186">
    <property type="entry name" value="C-type_lectin-like/link_sf"/>
</dbReference>
<evidence type="ECO:0000259" key="3">
    <source>
        <dbReference type="PROSITE" id="PS50041"/>
    </source>
</evidence>
<evidence type="ECO:0000256" key="1">
    <source>
        <dbReference type="SAM" id="MobiDB-lite"/>
    </source>
</evidence>
<dbReference type="Proteomes" id="UP001642540">
    <property type="component" value="Unassembled WGS sequence"/>
</dbReference>
<feature type="signal peptide" evidence="2">
    <location>
        <begin position="1"/>
        <end position="28"/>
    </location>
</feature>
<dbReference type="SUPFAM" id="SSF56436">
    <property type="entry name" value="C-type lectin-like"/>
    <property type="match status" value="2"/>
</dbReference>
<keyword evidence="2" id="KW-0732">Signal</keyword>
<dbReference type="CDD" id="cd00037">
    <property type="entry name" value="CLECT"/>
    <property type="match status" value="2"/>
</dbReference>
<feature type="region of interest" description="Disordered" evidence="1">
    <location>
        <begin position="529"/>
        <end position="551"/>
    </location>
</feature>